<evidence type="ECO:0000313" key="2">
    <source>
        <dbReference type="Proteomes" id="UP000245535"/>
    </source>
</evidence>
<dbReference type="PANTHER" id="PTHR37804">
    <property type="entry name" value="CDAA REGULATORY PROTEIN CDAR"/>
    <property type="match status" value="1"/>
</dbReference>
<comment type="caution">
    <text evidence="1">The sequence shown here is derived from an EMBL/GenBank/DDBJ whole genome shotgun (WGS) entry which is preliminary data.</text>
</comment>
<name>A0A315Z221_SEDFL</name>
<sequence length="320" mass="36783">MNVNFLNRFLPNLEWKPFIICFITAFTFWIFHSLNGEHTASITVPINIIHYSDNLVALAPPPDEVHVNVSGNGWTILSKSLDIMKEPIQVKINNPLEVRYLTGRTLLPLVDDFLKGTRVNYVLEDSIFFEYDSLIHKTMGLKVIPLHLEFEKGYRKVSDFRVEPDSVVIQGPSHFLDNVNEDLEVILDLAPINDNFDEMVQIEYPRYPYTSVDHHEVNVSFDISYFISKSNPVKLSWVNTKKKSSPPIVLDNLIIQHTVREDNEFLLANEDSIPAILDYSQINWTDSTLTPILPDSVNLSEAHFIPDKVYLLIDQKTSKK</sequence>
<dbReference type="OrthoDB" id="1115707at2"/>
<dbReference type="EMBL" id="QGDO01000009">
    <property type="protein sequence ID" value="PWJ36100.1"/>
    <property type="molecule type" value="Genomic_DNA"/>
</dbReference>
<proteinExistence type="predicted"/>
<evidence type="ECO:0000313" key="1">
    <source>
        <dbReference type="EMBL" id="PWJ36100.1"/>
    </source>
</evidence>
<reference evidence="1 2" key="1">
    <citation type="submission" date="2018-03" db="EMBL/GenBank/DDBJ databases">
        <title>Genomic Encyclopedia of Archaeal and Bacterial Type Strains, Phase II (KMG-II): from individual species to whole genera.</title>
        <authorList>
            <person name="Goeker M."/>
        </authorList>
    </citation>
    <scope>NUCLEOTIDE SEQUENCE [LARGE SCALE GENOMIC DNA]</scope>
    <source>
        <strain evidence="1 2">DSM 28229</strain>
    </source>
</reference>
<gene>
    <name evidence="1" type="ORF">BC781_109116</name>
</gene>
<dbReference type="InterPro" id="IPR053154">
    <property type="entry name" value="c-di-AMP_regulator"/>
</dbReference>
<accession>A0A315Z221</accession>
<organism evidence="1 2">
    <name type="scientific">Sediminitomix flava</name>
    <dbReference type="NCBI Taxonomy" id="379075"/>
    <lineage>
        <taxon>Bacteria</taxon>
        <taxon>Pseudomonadati</taxon>
        <taxon>Bacteroidota</taxon>
        <taxon>Cytophagia</taxon>
        <taxon>Cytophagales</taxon>
        <taxon>Flammeovirgaceae</taxon>
        <taxon>Sediminitomix</taxon>
    </lineage>
</organism>
<protein>
    <recommendedName>
        <fullName evidence="3">YbbR-like protein</fullName>
    </recommendedName>
</protein>
<dbReference type="RefSeq" id="WP_146201764.1">
    <property type="nucleotide sequence ID" value="NZ_QGDO01000009.1"/>
</dbReference>
<evidence type="ECO:0008006" key="3">
    <source>
        <dbReference type="Google" id="ProtNLM"/>
    </source>
</evidence>
<dbReference type="AlphaFoldDB" id="A0A315Z221"/>
<dbReference type="Gene3D" id="2.170.120.40">
    <property type="entry name" value="YbbR-like domain"/>
    <property type="match status" value="1"/>
</dbReference>
<dbReference type="PANTHER" id="PTHR37804:SF1">
    <property type="entry name" value="CDAA REGULATORY PROTEIN CDAR"/>
    <property type="match status" value="1"/>
</dbReference>
<dbReference type="Proteomes" id="UP000245535">
    <property type="component" value="Unassembled WGS sequence"/>
</dbReference>
<keyword evidence="2" id="KW-1185">Reference proteome</keyword>